<dbReference type="SUPFAM" id="SSF52266">
    <property type="entry name" value="SGNH hydrolase"/>
    <property type="match status" value="1"/>
</dbReference>
<gene>
    <name evidence="1" type="ORF">C8J26_2588</name>
</gene>
<protein>
    <recommendedName>
        <fullName evidence="3">Sialate O-acetylesterase domain-containing protein</fullName>
    </recommendedName>
</protein>
<dbReference type="GO" id="GO:0016788">
    <property type="term" value="F:hydrolase activity, acting on ester bonds"/>
    <property type="evidence" value="ECO:0007669"/>
    <property type="project" value="UniProtKB-ARBA"/>
</dbReference>
<evidence type="ECO:0000313" key="2">
    <source>
        <dbReference type="Proteomes" id="UP000244189"/>
    </source>
</evidence>
<dbReference type="Gene3D" id="3.40.50.1110">
    <property type="entry name" value="SGNH hydrolase"/>
    <property type="match status" value="1"/>
</dbReference>
<evidence type="ECO:0008006" key="3">
    <source>
        <dbReference type="Google" id="ProtNLM"/>
    </source>
</evidence>
<dbReference type="EMBL" id="QAOG01000004">
    <property type="protein sequence ID" value="PTQ59736.1"/>
    <property type="molecule type" value="Genomic_DNA"/>
</dbReference>
<proteinExistence type="predicted"/>
<accession>A0A2T5GK83</accession>
<keyword evidence="2" id="KW-1185">Reference proteome</keyword>
<evidence type="ECO:0000313" key="1">
    <source>
        <dbReference type="EMBL" id="PTQ59736.1"/>
    </source>
</evidence>
<comment type="caution">
    <text evidence="1">The sequence shown here is derived from an EMBL/GenBank/DDBJ whole genome shotgun (WGS) entry which is preliminary data.</text>
</comment>
<sequence length="736" mass="75529">MADTAARLAICARRNEVARFTIVVTGIDMTGVAMAMQIRLGRDVPGAPLISLLTVTTLAAEGLKLDSVTTTNGVPTSVIKGRINASTMTDATKVPYTGEVGDNTVLAYAMQWTIGGDAQTRLYGDFIVVASAFGSDNAPTDRPPSYSASASAGSGANSGSVQFGDQIVQVSINGFEILAPLIANASTSASRSEAAAARAEAALRNANPDGFVTGDVRLALAVDADGYVAAWFDADGALHARLADGTVQGETIKVFTGDVAAGFVDMDGYVAGALNANGFPVIVNGPFAARVTGTDGARDIVLTDASGSAYLTYGEGDSTSPTVQGDQIAWLRGTAMKSRDISARAVVSAGVSTVAMIAGYGQSNSVGGDPGPIGLDRVPLDPGRGIMFPGGIVPARYGELVTEADLGQMLDLSGPARDNLPAIGPRLVHGYIGALPATQAVAYASSGVRGLRYDQLKPGSPFWANLIRTIVVAKLQAWRAGLAFTVDAMPYVQGESDFVTATTASYKANLFEMRDAFRIAVRAITFSATAAPPILIVQPSSWTAAAYKLTTAQVPLAQMAAMADDAASFAVVGPMYPLTHMADGLHPDAEGQRRMDEMIGDGLARMARGAGAAGLYVTGATRSGVTITATCRLPEGGALAIDTTLVSNPGQLGVRYVKSDGSEVAISNIAVSGATITLTLATAVAGTLRFALDGTAGQPAGPTTGARCCIRDTFAAASANGQPRYNWMLHHAIGVA</sequence>
<reference evidence="1 2" key="1">
    <citation type="submission" date="2018-04" db="EMBL/GenBank/DDBJ databases">
        <title>Genomic Encyclopedia of Type Strains, Phase III (KMG-III): the genomes of soil and plant-associated and newly described type strains.</title>
        <authorList>
            <person name="Whitman W."/>
        </authorList>
    </citation>
    <scope>NUCLEOTIDE SEQUENCE [LARGE SCALE GENOMIC DNA]</scope>
    <source>
        <strain evidence="1 2">MA101b</strain>
    </source>
</reference>
<dbReference type="Proteomes" id="UP000244189">
    <property type="component" value="Unassembled WGS sequence"/>
</dbReference>
<dbReference type="InterPro" id="IPR036514">
    <property type="entry name" value="SGNH_hydro_sf"/>
</dbReference>
<organism evidence="1 2">
    <name type="scientific">Sphingomonas aurantiaca</name>
    <dbReference type="NCBI Taxonomy" id="185949"/>
    <lineage>
        <taxon>Bacteria</taxon>
        <taxon>Pseudomonadati</taxon>
        <taxon>Pseudomonadota</taxon>
        <taxon>Alphaproteobacteria</taxon>
        <taxon>Sphingomonadales</taxon>
        <taxon>Sphingomonadaceae</taxon>
        <taxon>Sphingomonas</taxon>
    </lineage>
</organism>
<dbReference type="RefSeq" id="WP_107958458.1">
    <property type="nucleotide sequence ID" value="NZ_QAOG01000004.1"/>
</dbReference>
<dbReference type="AlphaFoldDB" id="A0A2T5GK83"/>
<name>A0A2T5GK83_9SPHN</name>